<name>A0AAW3JS13_9FIRM</name>
<evidence type="ECO:0000256" key="1">
    <source>
        <dbReference type="SAM" id="MobiDB-lite"/>
    </source>
</evidence>
<dbReference type="PROSITE" id="PS50006">
    <property type="entry name" value="FHA_DOMAIN"/>
    <property type="match status" value="1"/>
</dbReference>
<comment type="caution">
    <text evidence="4">The sequence shown here is derived from an EMBL/GenBank/DDBJ whole genome shotgun (WGS) entry which is preliminary data.</text>
</comment>
<feature type="domain" description="FHA" evidence="3">
    <location>
        <begin position="452"/>
        <end position="495"/>
    </location>
</feature>
<dbReference type="Gene3D" id="2.60.200.20">
    <property type="match status" value="1"/>
</dbReference>
<dbReference type="EMBL" id="LLKB01000005">
    <property type="protein sequence ID" value="KQC85015.1"/>
    <property type="molecule type" value="Genomic_DNA"/>
</dbReference>
<dbReference type="AlphaFoldDB" id="A0AAW3JS13"/>
<protein>
    <recommendedName>
        <fullName evidence="3">FHA domain-containing protein</fullName>
    </recommendedName>
</protein>
<keyword evidence="2" id="KW-1133">Transmembrane helix</keyword>
<evidence type="ECO:0000313" key="4">
    <source>
        <dbReference type="EMBL" id="KQC85015.1"/>
    </source>
</evidence>
<accession>A0AAW3JS13</accession>
<feature type="transmembrane region" description="Helical" evidence="2">
    <location>
        <begin position="6"/>
        <end position="26"/>
    </location>
</feature>
<dbReference type="InterPro" id="IPR008984">
    <property type="entry name" value="SMAD_FHA_dom_sf"/>
</dbReference>
<evidence type="ECO:0000259" key="3">
    <source>
        <dbReference type="PROSITE" id="PS50006"/>
    </source>
</evidence>
<keyword evidence="5" id="KW-1185">Reference proteome</keyword>
<keyword evidence="2" id="KW-0472">Membrane</keyword>
<dbReference type="Proteomes" id="UP000050833">
    <property type="component" value="Unassembled WGS sequence"/>
</dbReference>
<proteinExistence type="predicted"/>
<organism evidence="4 5">
    <name type="scientific">Butyribacter intestini</name>
    <dbReference type="NCBI Taxonomy" id="1703332"/>
    <lineage>
        <taxon>Bacteria</taxon>
        <taxon>Bacillati</taxon>
        <taxon>Bacillota</taxon>
        <taxon>Clostridia</taxon>
        <taxon>Lachnospirales</taxon>
        <taxon>Lachnospiraceae</taxon>
        <taxon>Butyribacter</taxon>
    </lineage>
</organism>
<feature type="region of interest" description="Disordered" evidence="1">
    <location>
        <begin position="122"/>
        <end position="190"/>
    </location>
</feature>
<dbReference type="SUPFAM" id="SSF49879">
    <property type="entry name" value="SMAD/FHA domain"/>
    <property type="match status" value="1"/>
</dbReference>
<evidence type="ECO:0000256" key="2">
    <source>
        <dbReference type="SAM" id="Phobius"/>
    </source>
</evidence>
<gene>
    <name evidence="4" type="ORF">APZ18_09895</name>
</gene>
<feature type="transmembrane region" description="Helical" evidence="2">
    <location>
        <begin position="294"/>
        <end position="317"/>
    </location>
</feature>
<dbReference type="CDD" id="cd00060">
    <property type="entry name" value="FHA"/>
    <property type="match status" value="1"/>
</dbReference>
<dbReference type="RefSeq" id="WP_055944420.1">
    <property type="nucleotide sequence ID" value="NZ_JAQDCV010000005.1"/>
</dbReference>
<feature type="transmembrane region" description="Helical" evidence="2">
    <location>
        <begin position="231"/>
        <end position="250"/>
    </location>
</feature>
<reference evidence="4 5" key="1">
    <citation type="submission" date="2015-10" db="EMBL/GenBank/DDBJ databases">
        <title>Butyribacter intestini gen. nov., sp. nov., a butyric acid-producing bacterium of the family Lachnospiraceae isolated from the human faeces.</title>
        <authorList>
            <person name="Zou Y."/>
            <person name="Xue W."/>
            <person name="Luo G."/>
            <person name="Lv M."/>
        </authorList>
    </citation>
    <scope>NUCLEOTIDE SEQUENCE [LARGE SCALE GENOMIC DNA]</scope>
    <source>
        <strain evidence="4 5">TF01-11</strain>
    </source>
</reference>
<sequence>MEKKGFKWQMCVGAVFMIIIIISLFLPSMSISGEKYLKTAVQINKYAKDEDSKTAKKAQVDKKVIDKYKENTSKWDDKVKEFDDKIDKKDKGSSISQIMLVKWLFTADDEIDDIEGITKKAGEKKSGSKSAQNTGILSAQKASAKMKKSSKKSTKKSTKKTTTKQKSSKSKNKAKKSTAKKSNSAKKSAKKLSDSDVKNVFKIMAILLLIPVLLAVASLIVIAVTGKTNQIMIIATGAVTVVARLIYSFMIPGMIWDKIDDYVKSITLVDARLFDIDGVGKYAVSKIMSNCTGAGVYVTLVAGVFLIVAGILFMTALKPEMEKEESEEEWDFPIPPIPPQPINPQYPYDPPMPPQHDDGKNQILTPPMPPNPDGYVGEDGKHYMTGMPPVDFVSGNYAGDMTVAGDDIGTGAEPEPGGYKPTPGMLPKSGCLYGMEGEYSSSELVMNDGDEVILGRDPKCATLVFSYPKISRRHCGIRYNGTEQRYYVIDYSSNGIEFSDGTKAIKGQYVSVAPGTILYMAGRHEAIKLG</sequence>
<dbReference type="Pfam" id="PF00498">
    <property type="entry name" value="FHA"/>
    <property type="match status" value="1"/>
</dbReference>
<dbReference type="InterPro" id="IPR000253">
    <property type="entry name" value="FHA_dom"/>
</dbReference>
<feature type="compositionally biased region" description="Basic residues" evidence="1">
    <location>
        <begin position="144"/>
        <end position="190"/>
    </location>
</feature>
<feature type="transmembrane region" description="Helical" evidence="2">
    <location>
        <begin position="200"/>
        <end position="225"/>
    </location>
</feature>
<evidence type="ECO:0000313" key="5">
    <source>
        <dbReference type="Proteomes" id="UP000050833"/>
    </source>
</evidence>
<keyword evidence="2" id="KW-0812">Transmembrane</keyword>